<dbReference type="EMBL" id="FWXD01000003">
    <property type="protein sequence ID" value="SMC19772.1"/>
    <property type="molecule type" value="Genomic_DNA"/>
</dbReference>
<reference evidence="1 2" key="1">
    <citation type="submission" date="2017-04" db="EMBL/GenBank/DDBJ databases">
        <authorList>
            <person name="Afonso C.L."/>
            <person name="Miller P.J."/>
            <person name="Scott M.A."/>
            <person name="Spackman E."/>
            <person name="Goraichik I."/>
            <person name="Dimitrov K.M."/>
            <person name="Suarez D.L."/>
            <person name="Swayne D.E."/>
        </authorList>
    </citation>
    <scope>NUCLEOTIDE SEQUENCE [LARGE SCALE GENOMIC DNA]</scope>
    <source>
        <strain evidence="1 2">DSM 23236</strain>
    </source>
</reference>
<evidence type="ECO:0000313" key="1">
    <source>
        <dbReference type="EMBL" id="SMC19772.1"/>
    </source>
</evidence>
<keyword evidence="2" id="KW-1185">Reference proteome</keyword>
<dbReference type="GO" id="GO:0016874">
    <property type="term" value="F:ligase activity"/>
    <property type="evidence" value="ECO:0007669"/>
    <property type="project" value="UniProtKB-KW"/>
</dbReference>
<organism evidence="1 2">
    <name type="scientific">Andreprevotia lacus DSM 23236</name>
    <dbReference type="NCBI Taxonomy" id="1121001"/>
    <lineage>
        <taxon>Bacteria</taxon>
        <taxon>Pseudomonadati</taxon>
        <taxon>Pseudomonadota</taxon>
        <taxon>Betaproteobacteria</taxon>
        <taxon>Neisseriales</taxon>
        <taxon>Chitinibacteraceae</taxon>
        <taxon>Andreprevotia</taxon>
    </lineage>
</organism>
<sequence>MTFTSSPLAGTSRFSMPYKGMAPFLRMSIAGVDMRPLAQAMLAQAGAEPDNAALWLTLSTLMLAIGQRDSGLAIQGQALSMARTYRIPAASQPPRLTVLVLMTDGELSANTPLECLLENTDIELIYYYLSPQAWFAEEIPEHDVLLVGMGESDATQVMLQALPEILAQWPRPVLNHASHIPKVGREYASAMLQGVPGLLMPPTWRTDRATLQQVAAGTAAALACWADCDFPLIVRPVGSHGGHGLARIADTAALAAYLAAEGGDDFYVSRFVDYSGADGQFRKARVALVSGQAFACHMAVSSHWMVHYLNAGMYDDADKRAQELAFMDRFDDFVARHRVALDEIASRTGLDYVCIDCAETRDGELLVFEIDHAMVVHAMDEEHMFPYKQIHMAKVRNAFRDLLLRTQAAGQAAA</sequence>
<dbReference type="STRING" id="1121001.SAMN02745857_00791"/>
<dbReference type="Proteomes" id="UP000192761">
    <property type="component" value="Unassembled WGS sequence"/>
</dbReference>
<protein>
    <submittedName>
        <fullName evidence="1">Glutathione synthase/RimK-type ligase, ATP-grasp superfamily</fullName>
    </submittedName>
</protein>
<dbReference type="SUPFAM" id="SSF56059">
    <property type="entry name" value="Glutathione synthetase ATP-binding domain-like"/>
    <property type="match status" value="1"/>
</dbReference>
<evidence type="ECO:0000313" key="2">
    <source>
        <dbReference type="Proteomes" id="UP000192761"/>
    </source>
</evidence>
<gene>
    <name evidence="1" type="ORF">SAMN02745857_00791</name>
</gene>
<dbReference type="RefSeq" id="WP_217806982.1">
    <property type="nucleotide sequence ID" value="NZ_FWXD01000003.1"/>
</dbReference>
<dbReference type="AlphaFoldDB" id="A0A1W1X750"/>
<name>A0A1W1X750_9NEIS</name>
<accession>A0A1W1X750</accession>
<keyword evidence="1" id="KW-0436">Ligase</keyword>
<proteinExistence type="predicted"/>